<evidence type="ECO:0000256" key="4">
    <source>
        <dbReference type="ARBA" id="ARBA00023125"/>
    </source>
</evidence>
<sequence>MRLSFIGDSDPDTVELIGDLAGLQVDVSHDQAPERLDSVDAVVVGVFSTASSVPSLGACRALRVKTDLPIIALVARNEFGEQILGQRTGVDDYLSKPYSAGVLVARIETVRRLRERRFEPSQLIEIEDVVIDLRCRSVTVAGKVIELARKEFQILAVLSEEAGGVCRRSSLHSRVWGDFYVGVDETLNVHIASLRAKIGRRHLIETVRGVGYRLALPIASVTC</sequence>
<feature type="domain" description="Response regulatory" evidence="8">
    <location>
        <begin position="1"/>
        <end position="111"/>
    </location>
</feature>
<dbReference type="Proteomes" id="UP001428817">
    <property type="component" value="Unassembled WGS sequence"/>
</dbReference>
<keyword evidence="4 7" id="KW-0238">DNA-binding</keyword>
<dbReference type="InterPro" id="IPR001789">
    <property type="entry name" value="Sig_transdc_resp-reg_receiver"/>
</dbReference>
<evidence type="ECO:0000256" key="7">
    <source>
        <dbReference type="PROSITE-ProRule" id="PRU01091"/>
    </source>
</evidence>
<evidence type="ECO:0000256" key="2">
    <source>
        <dbReference type="ARBA" id="ARBA00023012"/>
    </source>
</evidence>
<dbReference type="CDD" id="cd00383">
    <property type="entry name" value="trans_reg_C"/>
    <property type="match status" value="1"/>
</dbReference>
<dbReference type="PANTHER" id="PTHR48111:SF1">
    <property type="entry name" value="TWO-COMPONENT RESPONSE REGULATOR ORR33"/>
    <property type="match status" value="1"/>
</dbReference>
<gene>
    <name evidence="10" type="ORF">GCM10023321_69860</name>
</gene>
<evidence type="ECO:0000256" key="6">
    <source>
        <dbReference type="PROSITE-ProRule" id="PRU00169"/>
    </source>
</evidence>
<dbReference type="Pfam" id="PF00486">
    <property type="entry name" value="Trans_reg_C"/>
    <property type="match status" value="1"/>
</dbReference>
<reference evidence="11" key="1">
    <citation type="journal article" date="2019" name="Int. J. Syst. Evol. Microbiol.">
        <title>The Global Catalogue of Microorganisms (GCM) 10K type strain sequencing project: providing services to taxonomists for standard genome sequencing and annotation.</title>
        <authorList>
            <consortium name="The Broad Institute Genomics Platform"/>
            <consortium name="The Broad Institute Genome Sequencing Center for Infectious Disease"/>
            <person name="Wu L."/>
            <person name="Ma J."/>
        </authorList>
    </citation>
    <scope>NUCLEOTIDE SEQUENCE [LARGE SCALE GENOMIC DNA]</scope>
    <source>
        <strain evidence="11">JCM 18303</strain>
    </source>
</reference>
<protein>
    <submittedName>
        <fullName evidence="10">Response regulator transcription factor</fullName>
    </submittedName>
</protein>
<keyword evidence="2" id="KW-0902">Two-component regulatory system</keyword>
<keyword evidence="5" id="KW-0804">Transcription</keyword>
<dbReference type="SMART" id="SM00862">
    <property type="entry name" value="Trans_reg_C"/>
    <property type="match status" value="1"/>
</dbReference>
<organism evidence="10 11">
    <name type="scientific">Pseudonocardia eucalypti</name>
    <dbReference type="NCBI Taxonomy" id="648755"/>
    <lineage>
        <taxon>Bacteria</taxon>
        <taxon>Bacillati</taxon>
        <taxon>Actinomycetota</taxon>
        <taxon>Actinomycetes</taxon>
        <taxon>Pseudonocardiales</taxon>
        <taxon>Pseudonocardiaceae</taxon>
        <taxon>Pseudonocardia</taxon>
    </lineage>
</organism>
<comment type="caution">
    <text evidence="6">Lacks conserved residue(s) required for the propagation of feature annotation.</text>
</comment>
<dbReference type="SUPFAM" id="SSF52172">
    <property type="entry name" value="CheY-like"/>
    <property type="match status" value="1"/>
</dbReference>
<dbReference type="PROSITE" id="PS50110">
    <property type="entry name" value="RESPONSE_REGULATORY"/>
    <property type="match status" value="1"/>
</dbReference>
<dbReference type="InterPro" id="IPR039420">
    <property type="entry name" value="WalR-like"/>
</dbReference>
<dbReference type="PANTHER" id="PTHR48111">
    <property type="entry name" value="REGULATOR OF RPOS"/>
    <property type="match status" value="1"/>
</dbReference>
<feature type="domain" description="OmpR/PhoB-type" evidence="9">
    <location>
        <begin position="121"/>
        <end position="216"/>
    </location>
</feature>
<dbReference type="InterPro" id="IPR036388">
    <property type="entry name" value="WH-like_DNA-bd_sf"/>
</dbReference>
<evidence type="ECO:0000256" key="3">
    <source>
        <dbReference type="ARBA" id="ARBA00023015"/>
    </source>
</evidence>
<dbReference type="Gene3D" id="3.40.50.2300">
    <property type="match status" value="1"/>
</dbReference>
<feature type="DNA-binding region" description="OmpR/PhoB-type" evidence="7">
    <location>
        <begin position="121"/>
        <end position="216"/>
    </location>
</feature>
<keyword evidence="3" id="KW-0805">Transcription regulation</keyword>
<evidence type="ECO:0000256" key="5">
    <source>
        <dbReference type="ARBA" id="ARBA00023163"/>
    </source>
</evidence>
<evidence type="ECO:0000259" key="9">
    <source>
        <dbReference type="PROSITE" id="PS51755"/>
    </source>
</evidence>
<dbReference type="Gene3D" id="1.10.10.10">
    <property type="entry name" value="Winged helix-like DNA-binding domain superfamily/Winged helix DNA-binding domain"/>
    <property type="match status" value="1"/>
</dbReference>
<evidence type="ECO:0000256" key="1">
    <source>
        <dbReference type="ARBA" id="ARBA00022553"/>
    </source>
</evidence>
<dbReference type="SUPFAM" id="SSF46894">
    <property type="entry name" value="C-terminal effector domain of the bipartite response regulators"/>
    <property type="match status" value="1"/>
</dbReference>
<proteinExistence type="predicted"/>
<comment type="caution">
    <text evidence="10">The sequence shown here is derived from an EMBL/GenBank/DDBJ whole genome shotgun (WGS) entry which is preliminary data.</text>
</comment>
<evidence type="ECO:0000259" key="8">
    <source>
        <dbReference type="PROSITE" id="PS50110"/>
    </source>
</evidence>
<evidence type="ECO:0000313" key="11">
    <source>
        <dbReference type="Proteomes" id="UP001428817"/>
    </source>
</evidence>
<keyword evidence="11" id="KW-1185">Reference proteome</keyword>
<dbReference type="EMBL" id="BAABJP010000048">
    <property type="protein sequence ID" value="GAA5171384.1"/>
    <property type="molecule type" value="Genomic_DNA"/>
</dbReference>
<accession>A0ABP9R4H2</accession>
<name>A0ABP9R4H2_9PSEU</name>
<dbReference type="RefSeq" id="WP_185063298.1">
    <property type="nucleotide sequence ID" value="NZ_BAABJP010000048.1"/>
</dbReference>
<dbReference type="PROSITE" id="PS51755">
    <property type="entry name" value="OMPR_PHOB"/>
    <property type="match status" value="1"/>
</dbReference>
<dbReference type="InterPro" id="IPR016032">
    <property type="entry name" value="Sig_transdc_resp-reg_C-effctor"/>
</dbReference>
<dbReference type="InterPro" id="IPR011006">
    <property type="entry name" value="CheY-like_superfamily"/>
</dbReference>
<dbReference type="InterPro" id="IPR001867">
    <property type="entry name" value="OmpR/PhoB-type_DNA-bd"/>
</dbReference>
<keyword evidence="1" id="KW-0597">Phosphoprotein</keyword>
<evidence type="ECO:0000313" key="10">
    <source>
        <dbReference type="EMBL" id="GAA5171384.1"/>
    </source>
</evidence>